<evidence type="ECO:0000259" key="2">
    <source>
        <dbReference type="Pfam" id="PF00149"/>
    </source>
</evidence>
<dbReference type="EMBL" id="SAYW01000002">
    <property type="protein sequence ID" value="RWU08427.1"/>
    <property type="molecule type" value="Genomic_DNA"/>
</dbReference>
<dbReference type="SUPFAM" id="SSF56300">
    <property type="entry name" value="Metallo-dependent phosphatases"/>
    <property type="match status" value="1"/>
</dbReference>
<evidence type="ECO:0000313" key="3">
    <source>
        <dbReference type="EMBL" id="RWU08427.1"/>
    </source>
</evidence>
<keyword evidence="4" id="KW-1185">Reference proteome</keyword>
<dbReference type="PANTHER" id="PTHR46546:SF4">
    <property type="entry name" value="SHEWANELLA-LIKE PROTEIN PHOSPHATASE 1"/>
    <property type="match status" value="1"/>
</dbReference>
<evidence type="ECO:0000256" key="1">
    <source>
        <dbReference type="SAM" id="SignalP"/>
    </source>
</evidence>
<reference evidence="3 4" key="1">
    <citation type="submission" date="2018-06" db="EMBL/GenBank/DDBJ databases">
        <title>Pedobacter endophyticus sp. nov., an endophytic bacterium isolated from a leaf of Triticum aestivum.</title>
        <authorList>
            <person name="Zhang L."/>
        </authorList>
    </citation>
    <scope>NUCLEOTIDE SEQUENCE [LARGE SCALE GENOMIC DNA]</scope>
    <source>
        <strain evidence="3 4">CM134L-2</strain>
    </source>
</reference>
<evidence type="ECO:0000313" key="4">
    <source>
        <dbReference type="Proteomes" id="UP000284120"/>
    </source>
</evidence>
<organism evidence="3 4">
    <name type="scientific">Pedobacter chitinilyticus</name>
    <dbReference type="NCBI Taxonomy" id="2233776"/>
    <lineage>
        <taxon>Bacteria</taxon>
        <taxon>Pseudomonadati</taxon>
        <taxon>Bacteroidota</taxon>
        <taxon>Sphingobacteriia</taxon>
        <taxon>Sphingobacteriales</taxon>
        <taxon>Sphingobacteriaceae</taxon>
        <taxon>Pedobacter</taxon>
    </lineage>
</organism>
<dbReference type="GO" id="GO:0016787">
    <property type="term" value="F:hydrolase activity"/>
    <property type="evidence" value="ECO:0007669"/>
    <property type="project" value="InterPro"/>
</dbReference>
<sequence>MRFAPALLSFAVLLFSMVRISAQDTLGNVFDGPYLLYKGKQLLVKEVTHTAQKAFATEKSYDLTEKQKLVVKVKFSNAPEKDFEVKLKASLENEPSVWGQPDKLLFLSDIEGEFDALRNLLLSNKVINKKYEWIFGKGHLVICGDLFDRGKDVPATLWLLYKLEEEAKTKGGYVHTILGNHDIMNLAGNLKYLDKKYLAAAEAMGQSYMELYDENTELGRWLRSKNLIEKIGDNLCLHGGVSPEINELKLTVEQINAISKPYIGWKDLKNTVKDDKILKIFNSTVGLFWFRGYFKQPALEEAIVNQTLAQYQVKRIIVGHTIIKSNVGFYYGGKILGVDVNQHEGQHEAALFEKGNWYKVDLTGNKKPIKVN</sequence>
<gene>
    <name evidence="3" type="ORF">DPV69_08600</name>
</gene>
<protein>
    <submittedName>
        <fullName evidence="3">Metallophosphoesterase</fullName>
    </submittedName>
</protein>
<keyword evidence="1" id="KW-0732">Signal</keyword>
<dbReference type="Gene3D" id="3.60.21.10">
    <property type="match status" value="1"/>
</dbReference>
<proteinExistence type="predicted"/>
<dbReference type="Pfam" id="PF00149">
    <property type="entry name" value="Metallophos"/>
    <property type="match status" value="1"/>
</dbReference>
<dbReference type="PANTHER" id="PTHR46546">
    <property type="entry name" value="SHEWANELLA-LIKE PROTEIN PHOSPHATASE 1"/>
    <property type="match status" value="1"/>
</dbReference>
<comment type="caution">
    <text evidence="3">The sequence shown here is derived from an EMBL/GenBank/DDBJ whole genome shotgun (WGS) entry which is preliminary data.</text>
</comment>
<accession>A0A3S3PHL4</accession>
<dbReference type="Proteomes" id="UP000284120">
    <property type="component" value="Unassembled WGS sequence"/>
</dbReference>
<feature type="signal peptide" evidence="1">
    <location>
        <begin position="1"/>
        <end position="22"/>
    </location>
</feature>
<name>A0A3S3PHL4_9SPHI</name>
<dbReference type="InterPro" id="IPR004843">
    <property type="entry name" value="Calcineurin-like_PHP"/>
</dbReference>
<dbReference type="AlphaFoldDB" id="A0A3S3PHL4"/>
<dbReference type="OrthoDB" id="7550081at2"/>
<feature type="domain" description="Calcineurin-like phosphoesterase" evidence="2">
    <location>
        <begin position="103"/>
        <end position="321"/>
    </location>
</feature>
<dbReference type="RefSeq" id="WP_113646949.1">
    <property type="nucleotide sequence ID" value="NZ_QMHN01000002.1"/>
</dbReference>
<dbReference type="InterPro" id="IPR029052">
    <property type="entry name" value="Metallo-depent_PP-like"/>
</dbReference>
<feature type="chain" id="PRO_5018634835" evidence="1">
    <location>
        <begin position="23"/>
        <end position="372"/>
    </location>
</feature>